<evidence type="ECO:0000313" key="2">
    <source>
        <dbReference type="EMBL" id="HIQ95630.1"/>
    </source>
</evidence>
<dbReference type="EMBL" id="DVFT01000051">
    <property type="protein sequence ID" value="HIQ95630.1"/>
    <property type="molecule type" value="Genomic_DNA"/>
</dbReference>
<evidence type="ECO:0000313" key="3">
    <source>
        <dbReference type="Proteomes" id="UP000886886"/>
    </source>
</evidence>
<dbReference type="InterPro" id="IPR007295">
    <property type="entry name" value="DUF402"/>
</dbReference>
<dbReference type="SUPFAM" id="SSF159234">
    <property type="entry name" value="FomD-like"/>
    <property type="match status" value="1"/>
</dbReference>
<sequence>MKTPILYRKRLIPEECILLKDDVLLYRDDRIIVTKWDTLKPKKNLAHGYSCYFLDHGVKVSKFYDHEDHLICWYCDIVSYTYAPDTDTYIFTDLLADVLVYPDGFVKVVDLDELAIANETHIISPVQLNQALRIVDWLLNRIYRGEFGELTRRIEEREA</sequence>
<organism evidence="2 3">
    <name type="scientific">Candidatus Limivivens merdigallinarum</name>
    <dbReference type="NCBI Taxonomy" id="2840859"/>
    <lineage>
        <taxon>Bacteria</taxon>
        <taxon>Bacillati</taxon>
        <taxon>Bacillota</taxon>
        <taxon>Clostridia</taxon>
        <taxon>Lachnospirales</taxon>
        <taxon>Lachnospiraceae</taxon>
        <taxon>Lachnospiraceae incertae sedis</taxon>
        <taxon>Candidatus Limivivens</taxon>
    </lineage>
</organism>
<dbReference type="AlphaFoldDB" id="A0A9D1D004"/>
<dbReference type="Gene3D" id="2.40.380.10">
    <property type="entry name" value="FomD-like"/>
    <property type="match status" value="1"/>
</dbReference>
<feature type="domain" description="DUF402" evidence="1">
    <location>
        <begin position="8"/>
        <end position="147"/>
    </location>
</feature>
<dbReference type="InterPro" id="IPR035930">
    <property type="entry name" value="FomD-like_sf"/>
</dbReference>
<gene>
    <name evidence="2" type="ORF">IAB26_03610</name>
</gene>
<dbReference type="Pfam" id="PF04167">
    <property type="entry name" value="DUF402"/>
    <property type="match status" value="1"/>
</dbReference>
<comment type="caution">
    <text evidence="2">The sequence shown here is derived from an EMBL/GenBank/DDBJ whole genome shotgun (WGS) entry which is preliminary data.</text>
</comment>
<evidence type="ECO:0000259" key="1">
    <source>
        <dbReference type="Pfam" id="PF04167"/>
    </source>
</evidence>
<name>A0A9D1D004_9FIRM</name>
<reference evidence="2" key="1">
    <citation type="submission" date="2020-10" db="EMBL/GenBank/DDBJ databases">
        <authorList>
            <person name="Gilroy R."/>
        </authorList>
    </citation>
    <scope>NUCLEOTIDE SEQUENCE</scope>
    <source>
        <strain evidence="2">ChiSjej3B21-11622</strain>
    </source>
</reference>
<dbReference type="Proteomes" id="UP000886886">
    <property type="component" value="Unassembled WGS sequence"/>
</dbReference>
<reference evidence="2" key="2">
    <citation type="journal article" date="2021" name="PeerJ">
        <title>Extensive microbial diversity within the chicken gut microbiome revealed by metagenomics and culture.</title>
        <authorList>
            <person name="Gilroy R."/>
            <person name="Ravi A."/>
            <person name="Getino M."/>
            <person name="Pursley I."/>
            <person name="Horton D.L."/>
            <person name="Alikhan N.F."/>
            <person name="Baker D."/>
            <person name="Gharbi K."/>
            <person name="Hall N."/>
            <person name="Watson M."/>
            <person name="Adriaenssens E.M."/>
            <person name="Foster-Nyarko E."/>
            <person name="Jarju S."/>
            <person name="Secka A."/>
            <person name="Antonio M."/>
            <person name="Oren A."/>
            <person name="Chaudhuri R.R."/>
            <person name="La Ragione R."/>
            <person name="Hildebrand F."/>
            <person name="Pallen M.J."/>
        </authorList>
    </citation>
    <scope>NUCLEOTIDE SEQUENCE</scope>
    <source>
        <strain evidence="2">ChiSjej3B21-11622</strain>
    </source>
</reference>
<proteinExistence type="predicted"/>
<protein>
    <submittedName>
        <fullName evidence="2">DUF402 domain-containing protein</fullName>
    </submittedName>
</protein>
<accession>A0A9D1D004</accession>